<evidence type="ECO:0000313" key="3">
    <source>
        <dbReference type="EMBL" id="GMF09362.1"/>
    </source>
</evidence>
<organism evidence="3 4">
    <name type="scientific">Phytophthora lilii</name>
    <dbReference type="NCBI Taxonomy" id="2077276"/>
    <lineage>
        <taxon>Eukaryota</taxon>
        <taxon>Sar</taxon>
        <taxon>Stramenopiles</taxon>
        <taxon>Oomycota</taxon>
        <taxon>Peronosporomycetes</taxon>
        <taxon>Peronosporales</taxon>
        <taxon>Peronosporaceae</taxon>
        <taxon>Phytophthora</taxon>
    </lineage>
</organism>
<keyword evidence="1" id="KW-0175">Coiled coil</keyword>
<feature type="region of interest" description="Disordered" evidence="2">
    <location>
        <begin position="1"/>
        <end position="27"/>
    </location>
</feature>
<dbReference type="OrthoDB" id="10254973at2759"/>
<evidence type="ECO:0000256" key="2">
    <source>
        <dbReference type="SAM" id="MobiDB-lite"/>
    </source>
</evidence>
<evidence type="ECO:0000256" key="1">
    <source>
        <dbReference type="ARBA" id="ARBA00023054"/>
    </source>
</evidence>
<dbReference type="GO" id="GO:0000724">
    <property type="term" value="P:double-strand break repair via homologous recombination"/>
    <property type="evidence" value="ECO:0007669"/>
    <property type="project" value="TreeGrafter"/>
</dbReference>
<dbReference type="EMBL" id="BSXW01000009">
    <property type="protein sequence ID" value="GMF09362.1"/>
    <property type="molecule type" value="Genomic_DNA"/>
</dbReference>
<dbReference type="GO" id="GO:0005634">
    <property type="term" value="C:nucleus"/>
    <property type="evidence" value="ECO:0007669"/>
    <property type="project" value="TreeGrafter"/>
</dbReference>
<gene>
    <name evidence="3" type="ORF">Plil01_000027100</name>
</gene>
<dbReference type="PANTHER" id="PTHR45916:SF1">
    <property type="entry name" value="STRUCTURAL MAINTENANCE OF CHROMOSOMES PROTEIN 5"/>
    <property type="match status" value="1"/>
</dbReference>
<accession>A0A9W6TA13</accession>
<protein>
    <submittedName>
        <fullName evidence="3">Unnamed protein product</fullName>
    </submittedName>
</protein>
<comment type="caution">
    <text evidence="3">The sequence shown here is derived from an EMBL/GenBank/DDBJ whole genome shotgun (WGS) entry which is preliminary data.</text>
</comment>
<reference evidence="3" key="1">
    <citation type="submission" date="2023-04" db="EMBL/GenBank/DDBJ databases">
        <title>Phytophthora lilii NBRC 32176.</title>
        <authorList>
            <person name="Ichikawa N."/>
            <person name="Sato H."/>
            <person name="Tonouchi N."/>
        </authorList>
    </citation>
    <scope>NUCLEOTIDE SEQUENCE</scope>
    <source>
        <strain evidence="3">NBRC 32176</strain>
    </source>
</reference>
<proteinExistence type="predicted"/>
<sequence>MADDADLKQQKEQLERQQRAKDMEETEIRSKREALARELSYLDSEQRKVTSKIEKLDNEDFQRRLALQRADPDCIRAADWVKNNQHRLKRKVWGPIALEVNNAVRMYLSNLVLLMLQCADICALQMKLNETIHAKYVEDTLPKWLLAALVTECYDDYNTILRELNNGNDRCIKASIMNVEDGRCHAIHRPYSPEQMNEYRQRYGMKGFLDEVCRLSKYGNRNVTTRTNDLMNPRLLAASTSNEDEKTEMKKILDDLRSRERVIQEEVRP</sequence>
<dbReference type="AlphaFoldDB" id="A0A9W6TA13"/>
<evidence type="ECO:0000313" key="4">
    <source>
        <dbReference type="Proteomes" id="UP001165083"/>
    </source>
</evidence>
<dbReference type="GO" id="GO:0030915">
    <property type="term" value="C:Smc5-Smc6 complex"/>
    <property type="evidence" value="ECO:0007669"/>
    <property type="project" value="TreeGrafter"/>
</dbReference>
<dbReference type="Proteomes" id="UP001165083">
    <property type="component" value="Unassembled WGS sequence"/>
</dbReference>
<name>A0A9W6TA13_9STRA</name>
<dbReference type="PANTHER" id="PTHR45916">
    <property type="entry name" value="STRUCTURAL MAINTENANCE OF CHROMOSOMES PROTEIN 5"/>
    <property type="match status" value="1"/>
</dbReference>
<dbReference type="GO" id="GO:0003697">
    <property type="term" value="F:single-stranded DNA binding"/>
    <property type="evidence" value="ECO:0007669"/>
    <property type="project" value="TreeGrafter"/>
</dbReference>
<keyword evidence="4" id="KW-1185">Reference proteome</keyword>